<dbReference type="PROSITE" id="PS00188">
    <property type="entry name" value="BIOTIN"/>
    <property type="match status" value="1"/>
</dbReference>
<feature type="domain" description="ATP-grasp" evidence="8">
    <location>
        <begin position="155"/>
        <end position="353"/>
    </location>
</feature>
<protein>
    <recommendedName>
        <fullName evidence="12">Methylcrotonoyl-CoA carboxylase subunit alpha, mitochondrial</fullName>
    </recommendedName>
</protein>
<dbReference type="Pfam" id="PF02785">
    <property type="entry name" value="Biotin_carb_C"/>
    <property type="match status" value="1"/>
</dbReference>
<proteinExistence type="predicted"/>
<dbReference type="Pfam" id="PF02786">
    <property type="entry name" value="CPSase_L_D2"/>
    <property type="match status" value="1"/>
</dbReference>
<comment type="cofactor">
    <cofactor evidence="1">
        <name>biotin</name>
        <dbReference type="ChEBI" id="CHEBI:57586"/>
    </cofactor>
</comment>
<dbReference type="SUPFAM" id="SSF51246">
    <property type="entry name" value="Rudiment single hybrid motif"/>
    <property type="match status" value="1"/>
</dbReference>
<dbReference type="Gene3D" id="3.30.470.20">
    <property type="entry name" value="ATP-grasp fold, B domain"/>
    <property type="match status" value="1"/>
</dbReference>
<dbReference type="PROSITE" id="PS50968">
    <property type="entry name" value="BIOTINYL_LIPOYL"/>
    <property type="match status" value="1"/>
</dbReference>
<dbReference type="FunFam" id="3.30.1490.20:FF:000003">
    <property type="entry name" value="acetyl-CoA carboxylase isoform X1"/>
    <property type="match status" value="1"/>
</dbReference>
<gene>
    <name evidence="10" type="ORF">BB559_005028</name>
</gene>
<dbReference type="NCBIfam" id="NF006367">
    <property type="entry name" value="PRK08591.1"/>
    <property type="match status" value="1"/>
</dbReference>
<keyword evidence="5" id="KW-0092">Biotin</keyword>
<dbReference type="Proteomes" id="UP000245699">
    <property type="component" value="Unassembled WGS sequence"/>
</dbReference>
<dbReference type="FunFam" id="3.40.50.20:FF:000010">
    <property type="entry name" value="Propionyl-CoA carboxylase subunit alpha"/>
    <property type="match status" value="1"/>
</dbReference>
<dbReference type="InterPro" id="IPR011761">
    <property type="entry name" value="ATP-grasp"/>
</dbReference>
<dbReference type="InterPro" id="IPR005479">
    <property type="entry name" value="CPAse_ATP-bd"/>
</dbReference>
<organism evidence="10 11">
    <name type="scientific">Furculomyces boomerangus</name>
    <dbReference type="NCBI Taxonomy" id="61424"/>
    <lineage>
        <taxon>Eukaryota</taxon>
        <taxon>Fungi</taxon>
        <taxon>Fungi incertae sedis</taxon>
        <taxon>Zoopagomycota</taxon>
        <taxon>Kickxellomycotina</taxon>
        <taxon>Harpellomycetes</taxon>
        <taxon>Harpellales</taxon>
        <taxon>Harpellaceae</taxon>
        <taxon>Furculomyces</taxon>
    </lineage>
</organism>
<dbReference type="InterPro" id="IPR000089">
    <property type="entry name" value="Biotin_lipoyl"/>
</dbReference>
<dbReference type="AlphaFoldDB" id="A0A2T9YB92"/>
<evidence type="ECO:0000259" key="9">
    <source>
        <dbReference type="PROSITE" id="PS50979"/>
    </source>
</evidence>
<dbReference type="PROSITE" id="PS50979">
    <property type="entry name" value="BC"/>
    <property type="match status" value="1"/>
</dbReference>
<dbReference type="Pfam" id="PF00289">
    <property type="entry name" value="Biotin_carb_N"/>
    <property type="match status" value="1"/>
</dbReference>
<dbReference type="InterPro" id="IPR050856">
    <property type="entry name" value="Biotin_carboxylase_complex"/>
</dbReference>
<evidence type="ECO:0000256" key="6">
    <source>
        <dbReference type="PROSITE-ProRule" id="PRU00409"/>
    </source>
</evidence>
<comment type="caution">
    <text evidence="10">The sequence shown here is derived from an EMBL/GenBank/DDBJ whole genome shotgun (WGS) entry which is preliminary data.</text>
</comment>
<dbReference type="PANTHER" id="PTHR18866">
    <property type="entry name" value="CARBOXYLASE:PYRUVATE/ACETYL-COA/PROPIONYL-COA CARBOXYLASE"/>
    <property type="match status" value="1"/>
</dbReference>
<dbReference type="OrthoDB" id="196847at2759"/>
<dbReference type="InterPro" id="IPR011054">
    <property type="entry name" value="Rudment_hybrid_motif"/>
</dbReference>
<evidence type="ECO:0008006" key="12">
    <source>
        <dbReference type="Google" id="ProtNLM"/>
    </source>
</evidence>
<dbReference type="Pfam" id="PF00364">
    <property type="entry name" value="Biotin_lipoyl"/>
    <property type="match status" value="1"/>
</dbReference>
<evidence type="ECO:0000313" key="10">
    <source>
        <dbReference type="EMBL" id="PVU89585.1"/>
    </source>
</evidence>
<dbReference type="GO" id="GO:0005524">
    <property type="term" value="F:ATP binding"/>
    <property type="evidence" value="ECO:0007669"/>
    <property type="project" value="UniProtKB-UniRule"/>
</dbReference>
<dbReference type="SUPFAM" id="SSF51230">
    <property type="entry name" value="Single hybrid motif"/>
    <property type="match status" value="1"/>
</dbReference>
<dbReference type="SMART" id="SM00878">
    <property type="entry name" value="Biotin_carb_C"/>
    <property type="match status" value="1"/>
</dbReference>
<accession>A0A2T9YB92</accession>
<dbReference type="GO" id="GO:0004485">
    <property type="term" value="F:methylcrotonoyl-CoA carboxylase activity"/>
    <property type="evidence" value="ECO:0007669"/>
    <property type="project" value="TreeGrafter"/>
</dbReference>
<evidence type="ECO:0000256" key="5">
    <source>
        <dbReference type="ARBA" id="ARBA00023267"/>
    </source>
</evidence>
<evidence type="ECO:0000259" key="7">
    <source>
        <dbReference type="PROSITE" id="PS50968"/>
    </source>
</evidence>
<dbReference type="InterPro" id="IPR005481">
    <property type="entry name" value="BC-like_N"/>
</dbReference>
<dbReference type="EMBL" id="MBFT01000534">
    <property type="protein sequence ID" value="PVU89585.1"/>
    <property type="molecule type" value="Genomic_DNA"/>
</dbReference>
<name>A0A2T9YB92_9FUNG</name>
<dbReference type="FunFam" id="3.30.470.20:FF:000028">
    <property type="entry name" value="Methylcrotonoyl-CoA carboxylase subunit alpha, mitochondrial"/>
    <property type="match status" value="1"/>
</dbReference>
<dbReference type="STRING" id="61424.A0A2T9YB92"/>
<dbReference type="InterPro" id="IPR011053">
    <property type="entry name" value="Single_hybrid_motif"/>
</dbReference>
<dbReference type="Gene3D" id="2.40.50.100">
    <property type="match status" value="1"/>
</dbReference>
<reference evidence="10 11" key="1">
    <citation type="journal article" date="2018" name="MBio">
        <title>Comparative Genomics Reveals the Core Gene Toolbox for the Fungus-Insect Symbiosis.</title>
        <authorList>
            <person name="Wang Y."/>
            <person name="Stata M."/>
            <person name="Wang W."/>
            <person name="Stajich J.E."/>
            <person name="White M.M."/>
            <person name="Moncalvo J.M."/>
        </authorList>
    </citation>
    <scope>NUCLEOTIDE SEQUENCE [LARGE SCALE GENOMIC DNA]</scope>
    <source>
        <strain evidence="10 11">AUS-77-4</strain>
    </source>
</reference>
<dbReference type="GO" id="GO:0046872">
    <property type="term" value="F:metal ion binding"/>
    <property type="evidence" value="ECO:0007669"/>
    <property type="project" value="InterPro"/>
</dbReference>
<dbReference type="PROSITE" id="PS00867">
    <property type="entry name" value="CPSASE_2"/>
    <property type="match status" value="1"/>
</dbReference>
<evidence type="ECO:0000256" key="2">
    <source>
        <dbReference type="ARBA" id="ARBA00022598"/>
    </source>
</evidence>
<dbReference type="GO" id="GO:0005739">
    <property type="term" value="C:mitochondrion"/>
    <property type="evidence" value="ECO:0007669"/>
    <property type="project" value="TreeGrafter"/>
</dbReference>
<dbReference type="InterPro" id="IPR005482">
    <property type="entry name" value="Biotin_COase_C"/>
</dbReference>
<dbReference type="InterPro" id="IPR011764">
    <property type="entry name" value="Biotin_carboxylation_dom"/>
</dbReference>
<keyword evidence="2" id="KW-0436">Ligase</keyword>
<dbReference type="PROSITE" id="PS50975">
    <property type="entry name" value="ATP_GRASP"/>
    <property type="match status" value="1"/>
</dbReference>
<dbReference type="SUPFAM" id="SSF52440">
    <property type="entry name" value="PreATP-grasp domain"/>
    <property type="match status" value="1"/>
</dbReference>
<dbReference type="InterPro" id="IPR016185">
    <property type="entry name" value="PreATP-grasp_dom_sf"/>
</dbReference>
<evidence type="ECO:0000259" key="8">
    <source>
        <dbReference type="PROSITE" id="PS50975"/>
    </source>
</evidence>
<evidence type="ECO:0000256" key="3">
    <source>
        <dbReference type="ARBA" id="ARBA00022741"/>
    </source>
</evidence>
<dbReference type="CDD" id="cd06850">
    <property type="entry name" value="biotinyl_domain"/>
    <property type="match status" value="1"/>
</dbReference>
<keyword evidence="11" id="KW-1185">Reference proteome</keyword>
<dbReference type="SUPFAM" id="SSF56059">
    <property type="entry name" value="Glutathione synthetase ATP-binding domain-like"/>
    <property type="match status" value="1"/>
</dbReference>
<evidence type="ECO:0000313" key="11">
    <source>
        <dbReference type="Proteomes" id="UP000245699"/>
    </source>
</evidence>
<evidence type="ECO:0000256" key="4">
    <source>
        <dbReference type="ARBA" id="ARBA00022840"/>
    </source>
</evidence>
<keyword evidence="3 6" id="KW-0547">Nucleotide-binding</keyword>
<feature type="domain" description="Biotin carboxylation" evidence="9">
    <location>
        <begin position="36"/>
        <end position="483"/>
    </location>
</feature>
<dbReference type="InterPro" id="IPR001882">
    <property type="entry name" value="Biotin_BS"/>
</dbReference>
<sequence length="726" mass="80848">MNFIRHNSINKRLLSKKPFLSNDFRSYISTQVRKPLLEKILIANRGEIACRVMKTAKKLGIKTVGVYSEADEKSLHVQMADEAYCIGPAASSESYLDMKKIISIAKLSNSQGIHPGYGFLSENADFAEKLEDIGISFIGPPASAIRSMGSKSESKKIMEEANVPVVPGYHGDNQSIDNLKAEALKIKYPILIKAVKGGGGKGMRVVEKEEDFEMMLDSAKREAIKSFGDDKVLIEKYIEAPRHVEVQVFADKHGNAVYLFERDCSVQRRHQKILEESPAPNLSEETRRTLGEKAVSAAKAVGYVGAGTVEFIMDSKTNEFFFMEMNTRLQVEHPVTEMVTGTDLVEWQIEVASGNELLLEQNELKLSGHAFEARIYAENPENQFLPDIGKLLHYSTPNETSDIRVETGVREGDEISVYYDPMIAKLVVHGANRDSALRVLDRSLHKFEISGLHTNINFLRKVISNEDFKKGLVETGFIKNHENELLHSLSPPNIKDIAQSGLAIYLNNISFDKDHKPDSSSPWELYDGFQIGSTNKTFYTTKLNYNSFDYDVSIEIGSKRKDQYKVTVMDQATSIERVFDLSVANKQKIVSETQSGEKTKVSKIVLRCDVNGEMCSSTVVLNRESLSFFGKDGKIDLKINDSAEELLNLNDVGNKAGSIVAPMSSKISQIMVSPGTEVDIGTPLVILEAMKMEHVIRSPKKGVISKVNYTIGELVSQGDKLVAFEE</sequence>
<feature type="domain" description="Lipoyl-binding" evidence="7">
    <location>
        <begin position="649"/>
        <end position="725"/>
    </location>
</feature>
<dbReference type="PANTHER" id="PTHR18866:SF33">
    <property type="entry name" value="METHYLCROTONOYL-COA CARBOXYLASE SUBUNIT ALPHA, MITOCHONDRIAL-RELATED"/>
    <property type="match status" value="1"/>
</dbReference>
<evidence type="ECO:0000256" key="1">
    <source>
        <dbReference type="ARBA" id="ARBA00001953"/>
    </source>
</evidence>
<keyword evidence="4 6" id="KW-0067">ATP-binding</keyword>